<dbReference type="Gene3D" id="1.20.1280.50">
    <property type="match status" value="1"/>
</dbReference>
<evidence type="ECO:0000313" key="3">
    <source>
        <dbReference type="RefSeq" id="XP_027342973.1"/>
    </source>
</evidence>
<gene>
    <name evidence="3" type="primary">LOC113855531</name>
</gene>
<dbReference type="InterPro" id="IPR055411">
    <property type="entry name" value="LRR_FXL15/At3g58940/PEG3-like"/>
</dbReference>
<dbReference type="OrthoDB" id="586691at2759"/>
<dbReference type="CDD" id="cd22160">
    <property type="entry name" value="F-box_AtFBL13-like"/>
    <property type="match status" value="1"/>
</dbReference>
<dbReference type="RefSeq" id="XP_027342973.1">
    <property type="nucleotide sequence ID" value="XM_027487172.1"/>
</dbReference>
<protein>
    <submittedName>
        <fullName evidence="3">F-box protein At1g80960-like</fullName>
    </submittedName>
</protein>
<evidence type="ECO:0000259" key="1">
    <source>
        <dbReference type="PROSITE" id="PS50181"/>
    </source>
</evidence>
<reference evidence="3" key="2">
    <citation type="submission" date="2025-08" db="UniProtKB">
        <authorList>
            <consortium name="RefSeq"/>
        </authorList>
    </citation>
    <scope>IDENTIFICATION</scope>
    <source>
        <tissue evidence="3">Young leaves</tissue>
    </source>
</reference>
<dbReference type="SUPFAM" id="SSF52047">
    <property type="entry name" value="RNI-like"/>
    <property type="match status" value="1"/>
</dbReference>
<dbReference type="InterPro" id="IPR032675">
    <property type="entry name" value="LRR_dom_sf"/>
</dbReference>
<dbReference type="InterPro" id="IPR001810">
    <property type="entry name" value="F-box_dom"/>
</dbReference>
<dbReference type="Gene3D" id="3.80.10.10">
    <property type="entry name" value="Ribonuclease Inhibitor"/>
    <property type="match status" value="1"/>
</dbReference>
<sequence length="464" mass="53164">MTKRGRKNTKIFNDYKEEPRDSLNRLPNEVLIIVLSILPIDDAVRSSVLSKRWRSLWKHVSHFDLDVEHMLQPLTMLSIPPHALSNFIVNLNAGRGLLKYSGVFLSIIGRHLGNLTSCRIQHFPDMELTRWLEFLSEKKRGLKDLIISCEPIFVILKQTFPLHVLPLFSSLRSLELRCYSLESPPTFEVCNDLKTLKLNDIHMREGALNAILKSCASLENLTILNSFGFRKIEIQNPNLKFLELNLLRLHRIEIFTMSLEVLTLISIACLAKNLAIVAPNLKVLHCHDNRQNPISNVLNTQELLEHHSGFWDFTKGSVFQNLSSLSVDLDLNNVRECLILSHILRSSADLQTLKIYIPVNPIEEERIIPRSFAGSSHYSHLSFWGGRASCNSVRHKLKFVYIEGFSGMELEVDFIKHFITRSTNMKIITIVYNISREDVFYELLSLPCASSNLTIKLKAAEEIL</sequence>
<dbReference type="Proteomes" id="UP000694853">
    <property type="component" value="Unplaced"/>
</dbReference>
<keyword evidence="2" id="KW-1185">Reference proteome</keyword>
<dbReference type="KEGG" id="aprc:113855531"/>
<dbReference type="GeneID" id="113855531"/>
<dbReference type="SUPFAM" id="SSF81383">
    <property type="entry name" value="F-box domain"/>
    <property type="match status" value="1"/>
</dbReference>
<dbReference type="InterPro" id="IPR053772">
    <property type="entry name" value="At1g61320/At1g61330-like"/>
</dbReference>
<accession>A0A8B8KIA5</accession>
<feature type="domain" description="F-box" evidence="1">
    <location>
        <begin position="20"/>
        <end position="70"/>
    </location>
</feature>
<dbReference type="InterPro" id="IPR053781">
    <property type="entry name" value="F-box_AtFBL13-like"/>
</dbReference>
<dbReference type="Pfam" id="PF24758">
    <property type="entry name" value="LRR_At5g56370"/>
    <property type="match status" value="1"/>
</dbReference>
<proteinExistence type="predicted"/>
<dbReference type="PROSITE" id="PS50181">
    <property type="entry name" value="FBOX"/>
    <property type="match status" value="1"/>
</dbReference>
<evidence type="ECO:0000313" key="2">
    <source>
        <dbReference type="Proteomes" id="UP000694853"/>
    </source>
</evidence>
<dbReference type="InterPro" id="IPR036047">
    <property type="entry name" value="F-box-like_dom_sf"/>
</dbReference>
<dbReference type="Pfam" id="PF00646">
    <property type="entry name" value="F-box"/>
    <property type="match status" value="1"/>
</dbReference>
<dbReference type="PANTHER" id="PTHR34145">
    <property type="entry name" value="OS02G0105600 PROTEIN"/>
    <property type="match status" value="1"/>
</dbReference>
<organism evidence="2 3">
    <name type="scientific">Abrus precatorius</name>
    <name type="common">Indian licorice</name>
    <name type="synonym">Glycine abrus</name>
    <dbReference type="NCBI Taxonomy" id="3816"/>
    <lineage>
        <taxon>Eukaryota</taxon>
        <taxon>Viridiplantae</taxon>
        <taxon>Streptophyta</taxon>
        <taxon>Embryophyta</taxon>
        <taxon>Tracheophyta</taxon>
        <taxon>Spermatophyta</taxon>
        <taxon>Magnoliopsida</taxon>
        <taxon>eudicotyledons</taxon>
        <taxon>Gunneridae</taxon>
        <taxon>Pentapetalae</taxon>
        <taxon>rosids</taxon>
        <taxon>fabids</taxon>
        <taxon>Fabales</taxon>
        <taxon>Fabaceae</taxon>
        <taxon>Papilionoideae</taxon>
        <taxon>50 kb inversion clade</taxon>
        <taxon>NPAAA clade</taxon>
        <taxon>indigoferoid/millettioid clade</taxon>
        <taxon>Abreae</taxon>
        <taxon>Abrus</taxon>
    </lineage>
</organism>
<dbReference type="PANTHER" id="PTHR34145:SF68">
    <property type="entry name" value="FBD DOMAIN-CONTAINING PROTEIN"/>
    <property type="match status" value="1"/>
</dbReference>
<reference evidence="2" key="1">
    <citation type="journal article" date="2019" name="Toxins">
        <title>Detection of Abrin-Like and Prepropulchellin-Like Toxin Genes and Transcripts Using Whole Genome Sequencing and Full-Length Transcript Sequencing of Abrus precatorius.</title>
        <authorList>
            <person name="Hovde B.T."/>
            <person name="Daligault H.E."/>
            <person name="Hanschen E.R."/>
            <person name="Kunde Y.A."/>
            <person name="Johnson M.B."/>
            <person name="Starkenburg S.R."/>
            <person name="Johnson S.L."/>
        </authorList>
    </citation>
    <scope>NUCLEOTIDE SEQUENCE [LARGE SCALE GENOMIC DNA]</scope>
</reference>
<name>A0A8B8KIA5_ABRPR</name>
<dbReference type="AlphaFoldDB" id="A0A8B8KIA5"/>